<feature type="compositionally biased region" description="Basic and acidic residues" evidence="1">
    <location>
        <begin position="195"/>
        <end position="233"/>
    </location>
</feature>
<dbReference type="EMBL" id="JAWJWF010000003">
    <property type="protein sequence ID" value="KAK6634894.1"/>
    <property type="molecule type" value="Genomic_DNA"/>
</dbReference>
<feature type="compositionally biased region" description="Basic residues" evidence="1">
    <location>
        <begin position="339"/>
        <end position="349"/>
    </location>
</feature>
<protein>
    <submittedName>
        <fullName evidence="2">Uncharacterized protein</fullName>
    </submittedName>
</protein>
<evidence type="ECO:0000313" key="2">
    <source>
        <dbReference type="EMBL" id="KAK6634894.1"/>
    </source>
</evidence>
<organism evidence="2 3">
    <name type="scientific">Polyplax serrata</name>
    <name type="common">Common mouse louse</name>
    <dbReference type="NCBI Taxonomy" id="468196"/>
    <lineage>
        <taxon>Eukaryota</taxon>
        <taxon>Metazoa</taxon>
        <taxon>Ecdysozoa</taxon>
        <taxon>Arthropoda</taxon>
        <taxon>Hexapoda</taxon>
        <taxon>Insecta</taxon>
        <taxon>Pterygota</taxon>
        <taxon>Neoptera</taxon>
        <taxon>Paraneoptera</taxon>
        <taxon>Psocodea</taxon>
        <taxon>Troctomorpha</taxon>
        <taxon>Phthiraptera</taxon>
        <taxon>Anoplura</taxon>
        <taxon>Polyplacidae</taxon>
        <taxon>Polyplax</taxon>
    </lineage>
</organism>
<keyword evidence="3" id="KW-1185">Reference proteome</keyword>
<evidence type="ECO:0000256" key="1">
    <source>
        <dbReference type="SAM" id="MobiDB-lite"/>
    </source>
</evidence>
<accession>A0ABR1B4N3</accession>
<reference evidence="2 3" key="1">
    <citation type="submission" date="2023-09" db="EMBL/GenBank/DDBJ databases">
        <title>Genomes of two closely related lineages of the louse Polyplax serrata with different host specificities.</title>
        <authorList>
            <person name="Martinu J."/>
            <person name="Tarabai H."/>
            <person name="Stefka J."/>
            <person name="Hypsa V."/>
        </authorList>
    </citation>
    <scope>NUCLEOTIDE SEQUENCE [LARGE SCALE GENOMIC DNA]</scope>
    <source>
        <strain evidence="2">98ZLc_SE</strain>
    </source>
</reference>
<comment type="caution">
    <text evidence="2">The sequence shown here is derived from an EMBL/GenBank/DDBJ whole genome shotgun (WGS) entry which is preliminary data.</text>
</comment>
<proteinExistence type="predicted"/>
<dbReference type="Proteomes" id="UP001359485">
    <property type="component" value="Unassembled WGS sequence"/>
</dbReference>
<feature type="compositionally biased region" description="Basic residues" evidence="1">
    <location>
        <begin position="138"/>
        <end position="154"/>
    </location>
</feature>
<feature type="region of interest" description="Disordered" evidence="1">
    <location>
        <begin position="131"/>
        <end position="241"/>
    </location>
</feature>
<gene>
    <name evidence="2" type="ORF">RUM44_000141</name>
</gene>
<name>A0ABR1B4N3_POLSC</name>
<feature type="region of interest" description="Disordered" evidence="1">
    <location>
        <begin position="321"/>
        <end position="349"/>
    </location>
</feature>
<feature type="compositionally biased region" description="Basic and acidic residues" evidence="1">
    <location>
        <begin position="171"/>
        <end position="187"/>
    </location>
</feature>
<evidence type="ECO:0000313" key="3">
    <source>
        <dbReference type="Proteomes" id="UP001359485"/>
    </source>
</evidence>
<sequence length="349" mass="40640">MGCGGQLAKKTPPGVEIVQWRGFTKTNRLIEPTMEKPHRDWKSFLPGFVRRVTQCDSAPQDRQSRSIIHRHRRGRIELDNGYVKEMNTGRSCMEETSEEAKIAIEVESLKKRKITEIKTTVPLRWKNFDDRRSAQRQWRQKKQSKERKTGRIVKRFASVKEDKQVGISKVPTDEDVGKGEDKKDKPKWSQNATAQRREKETEREREEESKRSEGRDKLHSKMRKLSFDVESKPKISGKPKKIQGYSQLETSLLAMFDTPESCFPKSPVKNILLSRHLTVLTYWKRFNTQGAFSEEHHRPFSRISSSNIFLKTLFVLPRGRKKERGQSFPGGGDHEAKNIKHKLKKNSRV</sequence>